<proteinExistence type="predicted"/>
<feature type="transmembrane region" description="Helical" evidence="1">
    <location>
        <begin position="12"/>
        <end position="35"/>
    </location>
</feature>
<feature type="transmembrane region" description="Helical" evidence="1">
    <location>
        <begin position="274"/>
        <end position="296"/>
    </location>
</feature>
<accession>A0ABW5SKT9</accession>
<keyword evidence="1" id="KW-0812">Transmembrane</keyword>
<feature type="transmembrane region" description="Helical" evidence="1">
    <location>
        <begin position="92"/>
        <end position="109"/>
    </location>
</feature>
<reference evidence="3" key="1">
    <citation type="journal article" date="2019" name="Int. J. Syst. Evol. Microbiol.">
        <title>The Global Catalogue of Microorganisms (GCM) 10K type strain sequencing project: providing services to taxonomists for standard genome sequencing and annotation.</title>
        <authorList>
            <consortium name="The Broad Institute Genomics Platform"/>
            <consortium name="The Broad Institute Genome Sequencing Center for Infectious Disease"/>
            <person name="Wu L."/>
            <person name="Ma J."/>
        </authorList>
    </citation>
    <scope>NUCLEOTIDE SEQUENCE [LARGE SCALE GENOMIC DNA]</scope>
    <source>
        <strain evidence="3">KCTC 33849</strain>
    </source>
</reference>
<protein>
    <recommendedName>
        <fullName evidence="4">DUF4129 domain-containing protein</fullName>
    </recommendedName>
</protein>
<comment type="caution">
    <text evidence="2">The sequence shown here is derived from an EMBL/GenBank/DDBJ whole genome shotgun (WGS) entry which is preliminary data.</text>
</comment>
<evidence type="ECO:0000313" key="2">
    <source>
        <dbReference type="EMBL" id="MFD2699752.1"/>
    </source>
</evidence>
<evidence type="ECO:0000313" key="3">
    <source>
        <dbReference type="Proteomes" id="UP001597540"/>
    </source>
</evidence>
<evidence type="ECO:0008006" key="4">
    <source>
        <dbReference type="Google" id="ProtNLM"/>
    </source>
</evidence>
<dbReference type="RefSeq" id="WP_090723435.1">
    <property type="nucleotide sequence ID" value="NZ_JBHUMJ010000002.1"/>
</dbReference>
<name>A0ABW5SKT9_9BACL</name>
<feature type="transmembrane region" description="Helical" evidence="1">
    <location>
        <begin position="65"/>
        <end position="86"/>
    </location>
</feature>
<keyword evidence="1" id="KW-0472">Membrane</keyword>
<feature type="transmembrane region" description="Helical" evidence="1">
    <location>
        <begin position="151"/>
        <end position="169"/>
    </location>
</feature>
<keyword evidence="3" id="KW-1185">Reference proteome</keyword>
<evidence type="ECO:0000256" key="1">
    <source>
        <dbReference type="SAM" id="Phobius"/>
    </source>
</evidence>
<keyword evidence="1" id="KW-1133">Transmembrane helix</keyword>
<gene>
    <name evidence="2" type="ORF">ACFSVM_04665</name>
</gene>
<feature type="transmembrane region" description="Helical" evidence="1">
    <location>
        <begin position="41"/>
        <end position="58"/>
    </location>
</feature>
<feature type="transmembrane region" description="Helical" evidence="1">
    <location>
        <begin position="129"/>
        <end position="145"/>
    </location>
</feature>
<sequence length="435" mass="49914">MSNDRDQAVPIRVYLLSLMELVYIYPLTVLLSVFALQISPVYTFILLVLDLFTAIWLSSAINNKLMAGCVSWIAGIMISVGGTLLLDTEQDITILPVLLAAVAGAGTAYRGLTLGKRRLNFAPADRMQYTGLISLLALSLIATRVPRLDDHAMSIYAAGIIGFLVYIWTRHSREMRRATLDMDGKRPQMKSFFELNRPRMLLFLVIVIILGTFNYLSELFNYLWNGFTSWFRSLFDGEPSEEIPETIPQLPSEGLLFPPTEAEPSSDSSPVWDWVLNALVMLAVLAFLLFIGYGLWRLLKKVSRYLQSRSKPKQETPIPEKIAYIDITETIENRPKKDFFRMFRKQRVPEEPEQRIRYYYKSVVEQVGKEAGPLPSSLTPNELEQWLNEHEEVRHKHVPYRGELIHQLITLYNKVRYGEEKVSPEEVQPLDQAHK</sequence>
<feature type="transmembrane region" description="Helical" evidence="1">
    <location>
        <begin position="200"/>
        <end position="224"/>
    </location>
</feature>
<organism evidence="2 3">
    <name type="scientific">Paenibacillus shunpengii</name>
    <dbReference type="NCBI Taxonomy" id="2054424"/>
    <lineage>
        <taxon>Bacteria</taxon>
        <taxon>Bacillati</taxon>
        <taxon>Bacillota</taxon>
        <taxon>Bacilli</taxon>
        <taxon>Bacillales</taxon>
        <taxon>Paenibacillaceae</taxon>
        <taxon>Paenibacillus</taxon>
    </lineage>
</organism>
<dbReference type="Proteomes" id="UP001597540">
    <property type="component" value="Unassembled WGS sequence"/>
</dbReference>
<dbReference type="EMBL" id="JBHUMJ010000002">
    <property type="protein sequence ID" value="MFD2699752.1"/>
    <property type="molecule type" value="Genomic_DNA"/>
</dbReference>